<sequence length="114" mass="12251">MPDTPRFFRYAVLAAMLPVAVLGITTPPNEYRAVGIEAVDCDGPISVLIPAVPALVAYAIIGWVFLSGTKRHRSLISGSICVVISLALIWNIGAALLEHRRNALEMACDYSGKL</sequence>
<keyword evidence="1" id="KW-0812">Transmembrane</keyword>
<proteinExistence type="predicted"/>
<gene>
    <name evidence="2" type="ORF">KZ699_19265</name>
</gene>
<keyword evidence="1" id="KW-1133">Transmembrane helix</keyword>
<name>A0ABY8RT02_9HYPH</name>
<accession>A0ABY8RT02</accession>
<keyword evidence="3" id="KW-1185">Reference proteome</keyword>
<feature type="transmembrane region" description="Helical" evidence="1">
    <location>
        <begin position="45"/>
        <end position="66"/>
    </location>
</feature>
<dbReference type="EMBL" id="CP080388">
    <property type="protein sequence ID" value="WHO10636.1"/>
    <property type="molecule type" value="Genomic_DNA"/>
</dbReference>
<protein>
    <submittedName>
        <fullName evidence="2">Uncharacterized protein</fullName>
    </submittedName>
</protein>
<reference evidence="2 3" key="1">
    <citation type="journal article" date="2023" name="Syst. Appl. Microbiol.">
        <title>Agrobacterium cucumeris sp. nov. isolated from crazy roots on cucumber (Cucumis sativus).</title>
        <authorList>
            <person name="Warabieda M."/>
            <person name="Kuzmanovic N."/>
            <person name="Trzcinski P."/>
            <person name="Pulawska J."/>
        </authorList>
    </citation>
    <scope>NUCLEOTIDE SEQUENCE [LARGE SCALE GENOMIC DNA]</scope>
    <source>
        <strain evidence="2 3">O132</strain>
    </source>
</reference>
<keyword evidence="1" id="KW-0472">Membrane</keyword>
<dbReference type="Proteomes" id="UP001225611">
    <property type="component" value="Chromosome 2"/>
</dbReference>
<organism evidence="2 3">
    <name type="scientific">Agrobacterium cucumeris</name>
    <dbReference type="NCBI Taxonomy" id="2862866"/>
    <lineage>
        <taxon>Bacteria</taxon>
        <taxon>Pseudomonadati</taxon>
        <taxon>Pseudomonadota</taxon>
        <taxon>Alphaproteobacteria</taxon>
        <taxon>Hyphomicrobiales</taxon>
        <taxon>Rhizobiaceae</taxon>
        <taxon>Rhizobium/Agrobacterium group</taxon>
        <taxon>Agrobacterium</taxon>
    </lineage>
</organism>
<dbReference type="RefSeq" id="WP_269698920.1">
    <property type="nucleotide sequence ID" value="NZ_CP080388.1"/>
</dbReference>
<evidence type="ECO:0000256" key="1">
    <source>
        <dbReference type="SAM" id="Phobius"/>
    </source>
</evidence>
<evidence type="ECO:0000313" key="3">
    <source>
        <dbReference type="Proteomes" id="UP001225611"/>
    </source>
</evidence>
<feature type="transmembrane region" description="Helical" evidence="1">
    <location>
        <begin position="75"/>
        <end position="97"/>
    </location>
</feature>
<feature type="transmembrane region" description="Helical" evidence="1">
    <location>
        <begin position="7"/>
        <end position="25"/>
    </location>
</feature>
<evidence type="ECO:0000313" key="2">
    <source>
        <dbReference type="EMBL" id="WHO10636.1"/>
    </source>
</evidence>